<keyword evidence="2" id="KW-0456">Lyase</keyword>
<dbReference type="GO" id="GO:0046872">
    <property type="term" value="F:metal ion binding"/>
    <property type="evidence" value="ECO:0007669"/>
    <property type="project" value="UniProtKB-KW"/>
</dbReference>
<dbReference type="InterPro" id="IPR002073">
    <property type="entry name" value="PDEase_catalytic_dom"/>
</dbReference>
<protein>
    <recommendedName>
        <fullName evidence="3">Phosphodiesterase</fullName>
        <ecNumber evidence="3">3.1.4.-</ecNumber>
    </recommendedName>
</protein>
<dbReference type="CDD" id="cd07302">
    <property type="entry name" value="CHD"/>
    <property type="match status" value="1"/>
</dbReference>
<dbReference type="GO" id="GO:0004114">
    <property type="term" value="F:3',5'-cyclic-nucleotide phosphodiesterase activity"/>
    <property type="evidence" value="ECO:0007669"/>
    <property type="project" value="InterPro"/>
</dbReference>
<feature type="transmembrane region" description="Helical" evidence="5">
    <location>
        <begin position="66"/>
        <end position="87"/>
    </location>
</feature>
<keyword evidence="5" id="KW-0472">Membrane</keyword>
<dbReference type="PROSITE" id="PS51845">
    <property type="entry name" value="PDEASE_I_2"/>
    <property type="match status" value="1"/>
</dbReference>
<comment type="caution">
    <text evidence="8">The sequence shown here is derived from an EMBL/GenBank/DDBJ whole genome shotgun (WGS) entry which is preliminary data.</text>
</comment>
<dbReference type="InterPro" id="IPR023174">
    <property type="entry name" value="PDEase_CS"/>
</dbReference>
<sequence length="1147" mass="129057">MKEKIVSASPAELEEGRAGSSSHDESSDNTGSEFATSSSSYQSGMKSKGGESLGQGETAAVNRSKFLVYLALLGAAVAVSTATYLLLSKEEQNTMIIEFQAHSQEILKQATANSINIFEEIHGISKAITSHALDNGMTWPNVTLPHFDVRASATFSKFEMVGFAPFVSLENKQGWEAYSKENQGWIKQDYFYRNYEEAPQAINEHIHPIRDKGEDLWFDRRHLVEYNYSDPATFQYEIPLWQVSPPPNDTFIVNMDLASHPVVAHLLWDSRVKKVKEYSRAIDLEFLLENTTAVKDGHPRGIVIEPIFDDFHEDAEVVGFMLATLNWDNIFDNVVFDSKAPVIVEIHADCSAGFSYQLAKEGATFLGKNAHAHDKKYDNFNISKGIMTPVESREGYPPVIHSHRPTDTEHDLSHCTYTMSTYPTVEFEQTYSSTKPIWFATAVASIFVCTAMVFIVYDILVQKRQKKLMSSAKRSNAIVSSLFPKEVQEKLMNQLDEENAGNMRHGRRGAMADFLDEASPKDADVAPTGSPIADIFTDATVMFADIAGFTAWSSTREPSQVFVLLESIYAAFDAFARKRKVFKVETIGDCYVAVTGVPHPHKDHAVLMAKFARDCMAVMHDVLGRLETNLGPDTTELGIRIGLNSGPVTAGVLRGDRARFQLFGDTVNTASRIETTGQKNRIHISEETAALLKAAGKECWVEPRKDTVQAKGKGELQTYWLKTSSHSVGTVELIHDTDHIQTTHCSEDEALRQKHERLVKWISEILGTFLKQIIAKRKKHEEVNGVSMRMSVSGIGQNHSLCNGRILEEVQDVIKLPKFDPRTCVAKGETEALDPAIATELYQYIDAIESMYCNNPFHSFEHAAHVTMSVMKLLSRIVAPESDPHFRGGNEASALHDHTYGITSDPLTQFSVVFSALIHDFYHPGVANKVLMNEDSKLSALYNNKSIAEQKSVDGAWQLLMRPAFENLRGAIYCNADEYNRFRQLVVNCVMATDIVDKDLSAIRRARWEVAFTEQANNDFSELTVNRRATIVIEHLIQASDVVHTMQHWHVYSKWNEKLFQEMYTAYQKGRLDTNPADNWYEGEIAFFDYYIIPLAKKLHECGVFGVFSDEYLTYALKNRREWEQKGKRIVSEMLSTIAKKSQPSME</sequence>
<feature type="domain" description="PDEase" evidence="7">
    <location>
        <begin position="844"/>
        <end position="995"/>
    </location>
</feature>
<dbReference type="PANTHER" id="PTHR11920">
    <property type="entry name" value="GUANYLYL CYCLASE"/>
    <property type="match status" value="1"/>
</dbReference>
<evidence type="ECO:0000256" key="4">
    <source>
        <dbReference type="SAM" id="MobiDB-lite"/>
    </source>
</evidence>
<dbReference type="GO" id="GO:0004383">
    <property type="term" value="F:guanylate cyclase activity"/>
    <property type="evidence" value="ECO:0007669"/>
    <property type="project" value="TreeGrafter"/>
</dbReference>
<dbReference type="GO" id="GO:0005886">
    <property type="term" value="C:plasma membrane"/>
    <property type="evidence" value="ECO:0007669"/>
    <property type="project" value="TreeGrafter"/>
</dbReference>
<dbReference type="GO" id="GO:0004016">
    <property type="term" value="F:adenylate cyclase activity"/>
    <property type="evidence" value="ECO:0007669"/>
    <property type="project" value="TreeGrafter"/>
</dbReference>
<dbReference type="Pfam" id="PF00233">
    <property type="entry name" value="PDEase_I"/>
    <property type="match status" value="1"/>
</dbReference>
<evidence type="ECO:0000259" key="6">
    <source>
        <dbReference type="PROSITE" id="PS50125"/>
    </source>
</evidence>
<dbReference type="SMART" id="SM00044">
    <property type="entry name" value="CYCc"/>
    <property type="match status" value="1"/>
</dbReference>
<dbReference type="GO" id="GO:0000166">
    <property type="term" value="F:nucleotide binding"/>
    <property type="evidence" value="ECO:0007669"/>
    <property type="project" value="UniProtKB-KW"/>
</dbReference>
<dbReference type="Pfam" id="PF00211">
    <property type="entry name" value="Guanylate_cyc"/>
    <property type="match status" value="1"/>
</dbReference>
<feature type="domain" description="Guanylate cyclase" evidence="6">
    <location>
        <begin position="540"/>
        <end position="674"/>
    </location>
</feature>
<evidence type="ECO:0000256" key="3">
    <source>
        <dbReference type="RuleBase" id="RU363067"/>
    </source>
</evidence>
<accession>A0A9K3KTU3</accession>
<evidence type="ECO:0000313" key="8">
    <source>
        <dbReference type="EMBL" id="KAG7349209.1"/>
    </source>
</evidence>
<keyword evidence="3" id="KW-0479">Metal-binding</keyword>
<dbReference type="PANTHER" id="PTHR11920:SF335">
    <property type="entry name" value="GUANYLATE CYCLASE"/>
    <property type="match status" value="1"/>
</dbReference>
<reference evidence="8" key="1">
    <citation type="journal article" date="2021" name="Sci. Rep.">
        <title>Diploid genomic architecture of Nitzschia inconspicua, an elite biomass production diatom.</title>
        <authorList>
            <person name="Oliver A."/>
            <person name="Podell S."/>
            <person name="Pinowska A."/>
            <person name="Traller J.C."/>
            <person name="Smith S.R."/>
            <person name="McClure R."/>
            <person name="Beliaev A."/>
            <person name="Bohutskyi P."/>
            <person name="Hill E.A."/>
            <person name="Rabines A."/>
            <person name="Zheng H."/>
            <person name="Allen L.Z."/>
            <person name="Kuo A."/>
            <person name="Grigoriev I.V."/>
            <person name="Allen A.E."/>
            <person name="Hazlebeck D."/>
            <person name="Allen E.E."/>
        </authorList>
    </citation>
    <scope>NUCLEOTIDE SEQUENCE</scope>
    <source>
        <strain evidence="8">Hildebrandi</strain>
    </source>
</reference>
<gene>
    <name evidence="8" type="ORF">IV203_011806</name>
</gene>
<feature type="compositionally biased region" description="Basic and acidic residues" evidence="4">
    <location>
        <begin position="14"/>
        <end position="26"/>
    </location>
</feature>
<keyword evidence="1" id="KW-0547">Nucleotide-binding</keyword>
<evidence type="ECO:0000256" key="1">
    <source>
        <dbReference type="ARBA" id="ARBA00022741"/>
    </source>
</evidence>
<evidence type="ECO:0000259" key="7">
    <source>
        <dbReference type="PROSITE" id="PS51845"/>
    </source>
</evidence>
<dbReference type="EC" id="3.1.4.-" evidence="3"/>
<dbReference type="Proteomes" id="UP000693970">
    <property type="component" value="Unassembled WGS sequence"/>
</dbReference>
<organism evidence="8 9">
    <name type="scientific">Nitzschia inconspicua</name>
    <dbReference type="NCBI Taxonomy" id="303405"/>
    <lineage>
        <taxon>Eukaryota</taxon>
        <taxon>Sar</taxon>
        <taxon>Stramenopiles</taxon>
        <taxon>Ochrophyta</taxon>
        <taxon>Bacillariophyta</taxon>
        <taxon>Bacillariophyceae</taxon>
        <taxon>Bacillariophycidae</taxon>
        <taxon>Bacillariales</taxon>
        <taxon>Bacillariaceae</taxon>
        <taxon>Nitzschia</taxon>
    </lineage>
</organism>
<keyword evidence="9" id="KW-1185">Reference proteome</keyword>
<dbReference type="InterPro" id="IPR050401">
    <property type="entry name" value="Cyclic_nucleotide_synthase"/>
</dbReference>
<dbReference type="GO" id="GO:0007168">
    <property type="term" value="P:receptor guanylyl cyclase signaling pathway"/>
    <property type="evidence" value="ECO:0007669"/>
    <property type="project" value="TreeGrafter"/>
</dbReference>
<feature type="transmembrane region" description="Helical" evidence="5">
    <location>
        <begin position="437"/>
        <end position="460"/>
    </location>
</feature>
<evidence type="ECO:0000256" key="5">
    <source>
        <dbReference type="SAM" id="Phobius"/>
    </source>
</evidence>
<feature type="compositionally biased region" description="Low complexity" evidence="4">
    <location>
        <begin position="37"/>
        <end position="46"/>
    </location>
</feature>
<dbReference type="AlphaFoldDB" id="A0A9K3KTU3"/>
<dbReference type="GO" id="GO:0035556">
    <property type="term" value="P:intracellular signal transduction"/>
    <property type="evidence" value="ECO:0007669"/>
    <property type="project" value="InterPro"/>
</dbReference>
<keyword evidence="5" id="KW-1133">Transmembrane helix</keyword>
<reference evidence="8" key="2">
    <citation type="submission" date="2021-04" db="EMBL/GenBank/DDBJ databases">
        <authorList>
            <person name="Podell S."/>
        </authorList>
    </citation>
    <scope>NUCLEOTIDE SEQUENCE</scope>
    <source>
        <strain evidence="8">Hildebrandi</strain>
    </source>
</reference>
<comment type="similarity">
    <text evidence="3">Belongs to the cyclic nucleotide phosphodiesterase family.</text>
</comment>
<comment type="cofactor">
    <cofactor evidence="3">
        <name>a divalent metal cation</name>
        <dbReference type="ChEBI" id="CHEBI:60240"/>
    </cofactor>
    <text evidence="3">Binds 2 divalent metal cations per subunit. Site 1 may preferentially bind zinc ions, while site 2 has a preference for magnesium and/or manganese ions.</text>
</comment>
<feature type="region of interest" description="Disordered" evidence="4">
    <location>
        <begin position="1"/>
        <end position="55"/>
    </location>
</feature>
<proteinExistence type="inferred from homology"/>
<dbReference type="OrthoDB" id="432756at2759"/>
<dbReference type="GO" id="GO:0001653">
    <property type="term" value="F:peptide receptor activity"/>
    <property type="evidence" value="ECO:0007669"/>
    <property type="project" value="TreeGrafter"/>
</dbReference>
<name>A0A9K3KTU3_9STRA</name>
<keyword evidence="5" id="KW-0812">Transmembrane</keyword>
<dbReference type="InterPro" id="IPR001054">
    <property type="entry name" value="A/G_cyclase"/>
</dbReference>
<dbReference type="EMBL" id="JAGRRH010000019">
    <property type="protein sequence ID" value="KAG7349209.1"/>
    <property type="molecule type" value="Genomic_DNA"/>
</dbReference>
<dbReference type="PROSITE" id="PS50125">
    <property type="entry name" value="GUANYLATE_CYCLASE_2"/>
    <property type="match status" value="1"/>
</dbReference>
<keyword evidence="3" id="KW-0378">Hydrolase</keyword>
<evidence type="ECO:0000313" key="9">
    <source>
        <dbReference type="Proteomes" id="UP000693970"/>
    </source>
</evidence>
<evidence type="ECO:0000256" key="2">
    <source>
        <dbReference type="ARBA" id="ARBA00023239"/>
    </source>
</evidence>
<dbReference type="PROSITE" id="PS00126">
    <property type="entry name" value="PDEASE_I_1"/>
    <property type="match status" value="1"/>
</dbReference>